<evidence type="ECO:0000256" key="1">
    <source>
        <dbReference type="SAM" id="Phobius"/>
    </source>
</evidence>
<gene>
    <name evidence="2" type="ORF">RCOM_1511940</name>
</gene>
<accession>B9RB70</accession>
<name>B9RB70_RICCO</name>
<dbReference type="EMBL" id="EQ973773">
    <property type="protein sequence ID" value="EEF52047.1"/>
    <property type="molecule type" value="Genomic_DNA"/>
</dbReference>
<proteinExistence type="predicted"/>
<dbReference type="Proteomes" id="UP000008311">
    <property type="component" value="Unassembled WGS sequence"/>
</dbReference>
<keyword evidence="3" id="KW-1185">Reference proteome</keyword>
<evidence type="ECO:0008006" key="4">
    <source>
        <dbReference type="Google" id="ProtNLM"/>
    </source>
</evidence>
<organism evidence="2 3">
    <name type="scientific">Ricinus communis</name>
    <name type="common">Castor bean</name>
    <dbReference type="NCBI Taxonomy" id="3988"/>
    <lineage>
        <taxon>Eukaryota</taxon>
        <taxon>Viridiplantae</taxon>
        <taxon>Streptophyta</taxon>
        <taxon>Embryophyta</taxon>
        <taxon>Tracheophyta</taxon>
        <taxon>Spermatophyta</taxon>
        <taxon>Magnoliopsida</taxon>
        <taxon>eudicotyledons</taxon>
        <taxon>Gunneridae</taxon>
        <taxon>Pentapetalae</taxon>
        <taxon>rosids</taxon>
        <taxon>fabids</taxon>
        <taxon>Malpighiales</taxon>
        <taxon>Euphorbiaceae</taxon>
        <taxon>Acalyphoideae</taxon>
        <taxon>Acalypheae</taxon>
        <taxon>Ricinus</taxon>
    </lineage>
</organism>
<dbReference type="OMA" id="WKEIELQ"/>
<keyword evidence="1" id="KW-0472">Membrane</keyword>
<dbReference type="PANTHER" id="PTHR33294:SF6">
    <property type="entry name" value="AWPM-19-LIKE FAMILY PROTEIN"/>
    <property type="match status" value="1"/>
</dbReference>
<dbReference type="KEGG" id="rcu:8258105"/>
<sequence>MAHAAMKHFSTLLLVLNFCMYLVALGICAWAVNIAIDYYAFDVIIEPGSDFPPHLSPLYFPMGNAATGLFVVFALIAGAVGAGSAFAGFNHIRHWNADSLQPAASVAAIAWILTLLAMGFGCKEIELRTMRNGCLKTLESFMIILGATQLMYMGAIHGASSIRGPSLLEG</sequence>
<protein>
    <recommendedName>
        <fullName evidence="4">AWPM-19-like family protein</fullName>
    </recommendedName>
</protein>
<dbReference type="OrthoDB" id="631515at2759"/>
<feature type="transmembrane region" description="Helical" evidence="1">
    <location>
        <begin position="12"/>
        <end position="32"/>
    </location>
</feature>
<dbReference type="AlphaFoldDB" id="B9RB70"/>
<dbReference type="eggNOG" id="ENOG502RXF9">
    <property type="taxonomic scope" value="Eukaryota"/>
</dbReference>
<feature type="transmembrane region" description="Helical" evidence="1">
    <location>
        <begin position="100"/>
        <end position="120"/>
    </location>
</feature>
<dbReference type="Pfam" id="PF05512">
    <property type="entry name" value="AWPM-19"/>
    <property type="match status" value="1"/>
</dbReference>
<feature type="transmembrane region" description="Helical" evidence="1">
    <location>
        <begin position="65"/>
        <end position="88"/>
    </location>
</feature>
<dbReference type="PANTHER" id="PTHR33294">
    <property type="entry name" value="AWPM-19-LIKE FAMILY PROTEIN"/>
    <property type="match status" value="1"/>
</dbReference>
<dbReference type="InterPro" id="IPR008390">
    <property type="entry name" value="AWPM-19"/>
</dbReference>
<reference evidence="3" key="1">
    <citation type="journal article" date="2010" name="Nat. Biotechnol.">
        <title>Draft genome sequence of the oilseed species Ricinus communis.</title>
        <authorList>
            <person name="Chan A.P."/>
            <person name="Crabtree J."/>
            <person name="Zhao Q."/>
            <person name="Lorenzi H."/>
            <person name="Orvis J."/>
            <person name="Puiu D."/>
            <person name="Melake-Berhan A."/>
            <person name="Jones K.M."/>
            <person name="Redman J."/>
            <person name="Chen G."/>
            <person name="Cahoon E.B."/>
            <person name="Gedil M."/>
            <person name="Stanke M."/>
            <person name="Haas B.J."/>
            <person name="Wortman J.R."/>
            <person name="Fraser-Liggett C.M."/>
            <person name="Ravel J."/>
            <person name="Rabinowicz P.D."/>
        </authorList>
    </citation>
    <scope>NUCLEOTIDE SEQUENCE [LARGE SCALE GENOMIC DNA]</scope>
    <source>
        <strain evidence="3">cv. Hale</strain>
    </source>
</reference>
<evidence type="ECO:0000313" key="2">
    <source>
        <dbReference type="EMBL" id="EEF52047.1"/>
    </source>
</evidence>
<keyword evidence="1" id="KW-1133">Transmembrane helix</keyword>
<dbReference type="STRING" id="3988.B9RB70"/>
<evidence type="ECO:0000313" key="3">
    <source>
        <dbReference type="Proteomes" id="UP000008311"/>
    </source>
</evidence>
<keyword evidence="1" id="KW-0812">Transmembrane</keyword>
<dbReference type="InParanoid" id="B9RB70"/>